<dbReference type="Pfam" id="PF17042">
    <property type="entry name" value="NBD_C"/>
    <property type="match status" value="1"/>
</dbReference>
<organism evidence="9 10">
    <name type="scientific">Prochlorococcus marinus (strain SARG / CCMP1375 / SS120)</name>
    <dbReference type="NCBI Taxonomy" id="167539"/>
    <lineage>
        <taxon>Bacteria</taxon>
        <taxon>Bacillati</taxon>
        <taxon>Cyanobacteriota</taxon>
        <taxon>Cyanophyceae</taxon>
        <taxon>Synechococcales</taxon>
        <taxon>Prochlorococcaceae</taxon>
        <taxon>Prochlorococcus</taxon>
    </lineage>
</organism>
<keyword evidence="3" id="KW-0547">Nucleotide-binding</keyword>
<protein>
    <submittedName>
        <fullName evidence="9">Uncharacterized conserved protein</fullName>
    </submittedName>
</protein>
<dbReference type="GO" id="GO:0016301">
    <property type="term" value="F:kinase activity"/>
    <property type="evidence" value="ECO:0007669"/>
    <property type="project" value="UniProtKB-KW"/>
</dbReference>
<proteinExistence type="inferred from homology"/>
<sequence length="452" mass="50480">MMIKIVVFDDDPTGSQTVYGCPLLLRWDKEMVRKGLQDSSPLLFLLTNTRSLSPEMAEERLREICKVLKQVIKENALRYKDIFFISRGDSTLRGHGYLEPKVIHEELGPFDATFHVPAFIEGGRTTLNGIHLLNGIPVHKTIFAKDKIFGYKTSNLAFWLEDKSKGKINSKDVKSISLEKLKRANNNKIEMKNFINSLSKFSGNDSVIVDAETSADLSSFAYAIKDLHYKKNFLFRSAASLINALSGITSDSNSIKDFSSLRLKDESGTPRPGLVVIGSHVKLADDQLEVLLAEKCFDGVQLPVKKISRILSGSLRDTLLPDLENIWFKQLTNIMKRGKTPVLYTSRGELLLESNLERINFGIALSELISRLVSKISNKLGYVISKGGITTHTLLEKGLNLKSVNLKGQVVPGVSVVCPDEPYKVRLPIITFPGNLGDQKSLLNVWKIMENQ</sequence>
<dbReference type="OrthoDB" id="153193at2"/>
<keyword evidence="2" id="KW-0808">Transferase</keyword>
<feature type="domain" description="Four-carbon acid sugar kinase N-terminal" evidence="7">
    <location>
        <begin position="5"/>
        <end position="245"/>
    </location>
</feature>
<reference evidence="9 10" key="1">
    <citation type="journal article" date="2003" name="Proc. Natl. Acad. Sci. U.S.A.">
        <title>Genome sequence of the cyanobacterium Prochlorococcus marinus SS120, a nearly minimal oxyphototrophic genome.</title>
        <authorList>
            <person name="Dufresne A."/>
            <person name="Salanoubat M."/>
            <person name="Partensky F."/>
            <person name="Artiguenave F."/>
            <person name="Axmann I.M."/>
            <person name="Barbe V."/>
            <person name="Duprat S."/>
            <person name="Galperin M.Y."/>
            <person name="Koonin E.V."/>
            <person name="Le Gall F."/>
            <person name="Makarova K.S."/>
            <person name="Ostrowski M."/>
            <person name="Oztas S."/>
            <person name="Robert C."/>
            <person name="Rogozin I.B."/>
            <person name="Scanlan D.J."/>
            <person name="Tandeau de Marsac N."/>
            <person name="Weissenbach J."/>
            <person name="Wincker P."/>
            <person name="Wolf Y.I."/>
            <person name="Hess W.R."/>
        </authorList>
    </citation>
    <scope>NUCLEOTIDE SEQUENCE [LARGE SCALE GENOMIC DNA]</scope>
    <source>
        <strain evidence="10">SARG / CCMP1375 / SS120</strain>
    </source>
</reference>
<dbReference type="Gene3D" id="3.40.50.10840">
    <property type="entry name" value="Putative sugar-binding, N-terminal domain"/>
    <property type="match status" value="1"/>
</dbReference>
<dbReference type="SUPFAM" id="SSF142764">
    <property type="entry name" value="YgbK-like"/>
    <property type="match status" value="1"/>
</dbReference>
<dbReference type="Proteomes" id="UP000001420">
    <property type="component" value="Chromosome"/>
</dbReference>
<dbReference type="Pfam" id="PF07005">
    <property type="entry name" value="SBD_N"/>
    <property type="match status" value="1"/>
</dbReference>
<keyword evidence="10" id="KW-1185">Reference proteome</keyword>
<dbReference type="STRING" id="167539.Pro_1753"/>
<evidence type="ECO:0000313" key="10">
    <source>
        <dbReference type="Proteomes" id="UP000001420"/>
    </source>
</evidence>
<feature type="domain" description="Four-carbon acid sugar kinase nucleotide binding" evidence="8">
    <location>
        <begin position="274"/>
        <end position="442"/>
    </location>
</feature>
<dbReference type="eggNOG" id="COG3395">
    <property type="taxonomic scope" value="Bacteria"/>
</dbReference>
<dbReference type="HOGENOM" id="CLU_044742_0_0_3"/>
<accession>Q7V9S4</accession>
<dbReference type="EMBL" id="AE017126">
    <property type="protein sequence ID" value="AAQ00797.1"/>
    <property type="molecule type" value="Genomic_DNA"/>
</dbReference>
<gene>
    <name evidence="9" type="ordered locus">Pro_1753</name>
</gene>
<name>Q7V9S4_PROMA</name>
<comment type="similarity">
    <text evidence="1">Belongs to the four-carbon acid sugar kinase family.</text>
</comment>
<evidence type="ECO:0000256" key="1">
    <source>
        <dbReference type="ARBA" id="ARBA00005715"/>
    </source>
</evidence>
<evidence type="ECO:0000256" key="3">
    <source>
        <dbReference type="ARBA" id="ARBA00022741"/>
    </source>
</evidence>
<evidence type="ECO:0000313" key="9">
    <source>
        <dbReference type="EMBL" id="AAQ00797.1"/>
    </source>
</evidence>
<keyword evidence="6" id="KW-0119">Carbohydrate metabolism</keyword>
<dbReference type="PATRIC" id="fig|167539.5.peg.1851"/>
<keyword evidence="5" id="KW-0067">ATP-binding</keyword>
<evidence type="ECO:0000259" key="7">
    <source>
        <dbReference type="Pfam" id="PF07005"/>
    </source>
</evidence>
<dbReference type="EnsemblBacteria" id="AAQ00797">
    <property type="protein sequence ID" value="AAQ00797"/>
    <property type="gene ID" value="Pro_1753"/>
</dbReference>
<dbReference type="InterPro" id="IPR031475">
    <property type="entry name" value="NBD_C"/>
</dbReference>
<evidence type="ECO:0000256" key="5">
    <source>
        <dbReference type="ARBA" id="ARBA00022840"/>
    </source>
</evidence>
<dbReference type="InterPro" id="IPR010737">
    <property type="entry name" value="4-carb_acid_sugar_kinase_N"/>
</dbReference>
<evidence type="ECO:0000256" key="6">
    <source>
        <dbReference type="ARBA" id="ARBA00023277"/>
    </source>
</evidence>
<dbReference type="Gene3D" id="3.40.980.20">
    <property type="entry name" value="Four-carbon acid sugar kinase, nucleotide binding domain"/>
    <property type="match status" value="1"/>
</dbReference>
<evidence type="ECO:0000259" key="8">
    <source>
        <dbReference type="Pfam" id="PF17042"/>
    </source>
</evidence>
<evidence type="ECO:0000256" key="4">
    <source>
        <dbReference type="ARBA" id="ARBA00022777"/>
    </source>
</evidence>
<dbReference type="InterPro" id="IPR037051">
    <property type="entry name" value="4-carb_acid_sugar_kinase_N_sf"/>
</dbReference>
<dbReference type="GO" id="GO:0005524">
    <property type="term" value="F:ATP binding"/>
    <property type="evidence" value="ECO:0007669"/>
    <property type="project" value="UniProtKB-KW"/>
</dbReference>
<dbReference type="KEGG" id="pma:Pro_1753"/>
<dbReference type="InterPro" id="IPR042213">
    <property type="entry name" value="NBD_C_sf"/>
</dbReference>
<keyword evidence="4" id="KW-0418">Kinase</keyword>
<dbReference type="AlphaFoldDB" id="Q7V9S4"/>
<evidence type="ECO:0000256" key="2">
    <source>
        <dbReference type="ARBA" id="ARBA00022679"/>
    </source>
</evidence>